<dbReference type="InterPro" id="IPR036866">
    <property type="entry name" value="RibonucZ/Hydroxyglut_hydro"/>
</dbReference>
<reference evidence="1" key="1">
    <citation type="submission" date="2018-05" db="EMBL/GenBank/DDBJ databases">
        <authorList>
            <person name="Lanie J.A."/>
            <person name="Ng W.-L."/>
            <person name="Kazmierczak K.M."/>
            <person name="Andrzejewski T.M."/>
            <person name="Davidsen T.M."/>
            <person name="Wayne K.J."/>
            <person name="Tettelin H."/>
            <person name="Glass J.I."/>
            <person name="Rusch D."/>
            <person name="Podicherti R."/>
            <person name="Tsui H.-C.T."/>
            <person name="Winkler M.E."/>
        </authorList>
    </citation>
    <scope>NUCLEOTIDE SEQUENCE</scope>
</reference>
<evidence type="ECO:0008006" key="2">
    <source>
        <dbReference type="Google" id="ProtNLM"/>
    </source>
</evidence>
<dbReference type="PANTHER" id="PTHR43546">
    <property type="entry name" value="UPF0173 METAL-DEPENDENT HYDROLASE MJ1163-RELATED"/>
    <property type="match status" value="1"/>
</dbReference>
<dbReference type="EMBL" id="UINC01014479">
    <property type="protein sequence ID" value="SVA61726.1"/>
    <property type="molecule type" value="Genomic_DNA"/>
</dbReference>
<feature type="non-terminal residue" evidence="1">
    <location>
        <position position="188"/>
    </location>
</feature>
<dbReference type="Pfam" id="PF13483">
    <property type="entry name" value="Lactamase_B_3"/>
    <property type="match status" value="1"/>
</dbReference>
<dbReference type="SUPFAM" id="SSF56281">
    <property type="entry name" value="Metallo-hydrolase/oxidoreductase"/>
    <property type="match status" value="1"/>
</dbReference>
<evidence type="ECO:0000313" key="1">
    <source>
        <dbReference type="EMBL" id="SVA61726.1"/>
    </source>
</evidence>
<sequence>MTRFIFEVALAGALTAQATDKIKTTKGDLEVHPVRHGTVVFKWNGKTVFVDPVGGAASFKLYGTPDLVLVTDIHGDHFSKDTLTEIVKEKTVIITPEAVAALAPEGLKKSITTLTNGGSMEKLDVKIDAVPMYNLTPARQRFHNKGRGNGYVMTFGGKRVYVSGDTEDIPEMRALKKIDAAFVCMNLP</sequence>
<accession>A0A381XAD6</accession>
<dbReference type="Gene3D" id="3.60.15.10">
    <property type="entry name" value="Ribonuclease Z/Hydroxyacylglutathione hydrolase-like"/>
    <property type="match status" value="1"/>
</dbReference>
<dbReference type="AlphaFoldDB" id="A0A381XAD6"/>
<proteinExistence type="predicted"/>
<protein>
    <recommendedName>
        <fullName evidence="2">Metallo-beta-lactamase domain-containing protein</fullName>
    </recommendedName>
</protein>
<name>A0A381XAD6_9ZZZZ</name>
<dbReference type="PANTHER" id="PTHR43546:SF3">
    <property type="entry name" value="UPF0173 METAL-DEPENDENT HYDROLASE MJ1163"/>
    <property type="match status" value="1"/>
</dbReference>
<dbReference type="InterPro" id="IPR050114">
    <property type="entry name" value="UPF0173_UPF0282_UlaG_hydrolase"/>
</dbReference>
<gene>
    <name evidence="1" type="ORF">METZ01_LOCUS114580</name>
</gene>
<organism evidence="1">
    <name type="scientific">marine metagenome</name>
    <dbReference type="NCBI Taxonomy" id="408172"/>
    <lineage>
        <taxon>unclassified sequences</taxon>
        <taxon>metagenomes</taxon>
        <taxon>ecological metagenomes</taxon>
    </lineage>
</organism>